<accession>A0A2P7QT11</accession>
<feature type="transmembrane region" description="Helical" evidence="6">
    <location>
        <begin position="131"/>
        <end position="154"/>
    </location>
</feature>
<feature type="transmembrane region" description="Helical" evidence="6">
    <location>
        <begin position="183"/>
        <end position="204"/>
    </location>
</feature>
<dbReference type="OrthoDB" id="9780088at2"/>
<name>A0A2P7QT11_9GAMM</name>
<dbReference type="Gene3D" id="1.10.4160.10">
    <property type="entry name" value="Hydantoin permease"/>
    <property type="match status" value="1"/>
</dbReference>
<evidence type="ECO:0000256" key="5">
    <source>
        <dbReference type="ARBA" id="ARBA00023136"/>
    </source>
</evidence>
<keyword evidence="4 6" id="KW-1133">Transmembrane helix</keyword>
<evidence type="ECO:0000313" key="7">
    <source>
        <dbReference type="EMBL" id="PSJ41108.1"/>
    </source>
</evidence>
<keyword evidence="3 6" id="KW-0812">Transmembrane</keyword>
<feature type="transmembrane region" description="Helical" evidence="6">
    <location>
        <begin position="372"/>
        <end position="392"/>
    </location>
</feature>
<evidence type="ECO:0000256" key="2">
    <source>
        <dbReference type="ARBA" id="ARBA00008974"/>
    </source>
</evidence>
<feature type="transmembrane region" description="Helical" evidence="6">
    <location>
        <begin position="49"/>
        <end position="69"/>
    </location>
</feature>
<sequence length="462" mass="50066">MAIQPMNTDNAVLMGHAGNPPAAGAQPDKKAGDESLAPQKHRIMGRISYLLAWFGGCVSIGTFTMGSSIVGTLNLLQATLAIAIGCFVIGIALALNGAAGYKYGIPFMVQARAAFGFSGTRFPGLVRAVPAIVWYGFQSWIGAGALNAVSATLFGFDSPVLFFILFQFLQIGLSIFGFQGIKWLENVGSGFILVALVYMFWSVINRYGDEIATSLVNVEGTWGLPFWGATMLFLGIYSTMMLNVSDYSRELKKGTGPGLLTILYAMSILPCTLFMGLIGLMVSGATGVSDPILVFANAVDNTPLLVITLLFIAFAQVTTNVLNNVVPPTYILMDVFKLKFRTSTILVGLLAFCTFPWELVKDESSAGLQLFVQIYSAFLGPIFAVMVVDYFILRRRTLDLDKLYDENGPYRGVNYGAVLAALAGAAVALTFSSVSWYASLLPAGIIYYLLMCHWQLCRRFHP</sequence>
<feature type="transmembrane region" description="Helical" evidence="6">
    <location>
        <begin position="437"/>
        <end position="456"/>
    </location>
</feature>
<comment type="caution">
    <text evidence="7">The sequence shown here is derived from an EMBL/GenBank/DDBJ whole genome shotgun (WGS) entry which is preliminary data.</text>
</comment>
<dbReference type="Pfam" id="PF02133">
    <property type="entry name" value="Transp_cyt_pur"/>
    <property type="match status" value="1"/>
</dbReference>
<dbReference type="EMBL" id="PXYH01000014">
    <property type="protein sequence ID" value="PSJ41108.1"/>
    <property type="molecule type" value="Genomic_DNA"/>
</dbReference>
<comment type="similarity">
    <text evidence="2">Belongs to the purine-cytosine permease (2.A.39) family.</text>
</comment>
<dbReference type="RefSeq" id="WP_106453770.1">
    <property type="nucleotide sequence ID" value="NZ_PXYH01000014.1"/>
</dbReference>
<dbReference type="InterPro" id="IPR001248">
    <property type="entry name" value="Pur-cyt_permease"/>
</dbReference>
<comment type="subcellular location">
    <subcellularLocation>
        <location evidence="1">Membrane</location>
        <topology evidence="1">Multi-pass membrane protein</topology>
    </subcellularLocation>
</comment>
<dbReference type="GO" id="GO:0005886">
    <property type="term" value="C:plasma membrane"/>
    <property type="evidence" value="ECO:0007669"/>
    <property type="project" value="TreeGrafter"/>
</dbReference>
<evidence type="ECO:0000256" key="6">
    <source>
        <dbReference type="SAM" id="Phobius"/>
    </source>
</evidence>
<protein>
    <submittedName>
        <fullName evidence="7">Transporter</fullName>
    </submittedName>
</protein>
<dbReference type="PANTHER" id="PTHR30618">
    <property type="entry name" value="NCS1 FAMILY PURINE/PYRIMIDINE TRANSPORTER"/>
    <property type="match status" value="1"/>
</dbReference>
<dbReference type="CDD" id="cd10323">
    <property type="entry name" value="SLC-NCS1sbd"/>
    <property type="match status" value="1"/>
</dbReference>
<evidence type="ECO:0000313" key="8">
    <source>
        <dbReference type="Proteomes" id="UP000242181"/>
    </source>
</evidence>
<feature type="transmembrane region" description="Helical" evidence="6">
    <location>
        <begin position="343"/>
        <end position="360"/>
    </location>
</feature>
<evidence type="ECO:0000256" key="1">
    <source>
        <dbReference type="ARBA" id="ARBA00004141"/>
    </source>
</evidence>
<keyword evidence="5 6" id="KW-0472">Membrane</keyword>
<organism evidence="7 8">
    <name type="scientific">Zobellella taiwanensis</name>
    <dbReference type="NCBI Taxonomy" id="347535"/>
    <lineage>
        <taxon>Bacteria</taxon>
        <taxon>Pseudomonadati</taxon>
        <taxon>Pseudomonadota</taxon>
        <taxon>Gammaproteobacteria</taxon>
        <taxon>Aeromonadales</taxon>
        <taxon>Aeromonadaceae</taxon>
        <taxon>Zobellella</taxon>
    </lineage>
</organism>
<feature type="transmembrane region" description="Helical" evidence="6">
    <location>
        <begin position="160"/>
        <end position="178"/>
    </location>
</feature>
<feature type="transmembrane region" description="Helical" evidence="6">
    <location>
        <begin position="224"/>
        <end position="244"/>
    </location>
</feature>
<reference evidence="7 8" key="1">
    <citation type="submission" date="2018-03" db="EMBL/GenBank/DDBJ databases">
        <title>The draft genome of Zobellella taiwanensis JCM 13381.</title>
        <authorList>
            <person name="Liu L."/>
            <person name="Li L."/>
            <person name="Wang T."/>
            <person name="Zhang X."/>
            <person name="Liang L."/>
        </authorList>
    </citation>
    <scope>NUCLEOTIDE SEQUENCE [LARGE SCALE GENOMIC DNA]</scope>
    <source>
        <strain evidence="7 8">JCM 13381</strain>
    </source>
</reference>
<evidence type="ECO:0000256" key="4">
    <source>
        <dbReference type="ARBA" id="ARBA00022989"/>
    </source>
</evidence>
<keyword evidence="8" id="KW-1185">Reference proteome</keyword>
<dbReference type="Proteomes" id="UP000242181">
    <property type="component" value="Unassembled WGS sequence"/>
</dbReference>
<dbReference type="GO" id="GO:0015205">
    <property type="term" value="F:nucleobase transmembrane transporter activity"/>
    <property type="evidence" value="ECO:0007669"/>
    <property type="project" value="TreeGrafter"/>
</dbReference>
<evidence type="ECO:0000256" key="3">
    <source>
        <dbReference type="ARBA" id="ARBA00022692"/>
    </source>
</evidence>
<dbReference type="InterPro" id="IPR045225">
    <property type="entry name" value="Uracil/uridine/allantoin_perm"/>
</dbReference>
<feature type="transmembrane region" description="Helical" evidence="6">
    <location>
        <begin position="75"/>
        <end position="95"/>
    </location>
</feature>
<dbReference type="AlphaFoldDB" id="A0A2P7QT11"/>
<proteinExistence type="inferred from homology"/>
<feature type="transmembrane region" description="Helical" evidence="6">
    <location>
        <begin position="413"/>
        <end position="431"/>
    </location>
</feature>
<feature type="transmembrane region" description="Helical" evidence="6">
    <location>
        <begin position="302"/>
        <end position="322"/>
    </location>
</feature>
<dbReference type="PANTHER" id="PTHR30618:SF0">
    <property type="entry name" value="PURINE-URACIL PERMEASE NCS1"/>
    <property type="match status" value="1"/>
</dbReference>
<gene>
    <name evidence="7" type="ORF">C7I36_11050</name>
</gene>
<feature type="transmembrane region" description="Helical" evidence="6">
    <location>
        <begin position="256"/>
        <end position="282"/>
    </location>
</feature>